<dbReference type="PRINTS" id="PR01545">
    <property type="entry name" value="THEMAYE10DUF"/>
</dbReference>
<dbReference type="InterPro" id="IPR016062">
    <property type="entry name" value="TM1410-rel"/>
</dbReference>
<dbReference type="PANTHER" id="PTHR35882:SF2">
    <property type="entry name" value="PELA"/>
    <property type="match status" value="1"/>
</dbReference>
<accession>A0A2S0RFC3</accession>
<sequence length="324" mass="36461">MTMKKLLLFAALLLISCDQTDADAIPEYDYKQEMRDFVIGISQYAKAAHPDFAVIPQNGVELVTENGEPTGNPATAYLNAIDGNGQEDLLYGYDADNIESPSDATNYFKAYLDISKSAGKKILAIDYCTTPSKMANSYTKNNASGYISFAATERNLNVIPNYPVYQENAANVERLSDAKNFLYLINAENFTSKAQFINAVKSTNYDAVIMDLFFNDGSAFTASEIQQIKSKANGGQRMVVCYMSIGEAENYRYYWQDSWLSTKPAWLKAQNPDWPGNYKVQYWNADWQQIIYGNDASYLKKILDAGFDGVYLDIIDAFEYFENI</sequence>
<dbReference type="AlphaFoldDB" id="A0A2S0RFC3"/>
<dbReference type="InterPro" id="IPR004352">
    <property type="entry name" value="GH114_TIM-barrel"/>
</dbReference>
<dbReference type="PROSITE" id="PS51257">
    <property type="entry name" value="PROKAR_LIPOPROTEIN"/>
    <property type="match status" value="1"/>
</dbReference>
<dbReference type="InterPro" id="IPR017853">
    <property type="entry name" value="GH"/>
</dbReference>
<dbReference type="OrthoDB" id="30037at2"/>
<feature type="chain" id="PRO_5015601977" description="Glycoside-hydrolase family GH114 TIM-barrel domain-containing protein" evidence="1">
    <location>
        <begin position="23"/>
        <end position="324"/>
    </location>
</feature>
<name>A0A2S0RFC3_9FLAO</name>
<evidence type="ECO:0000259" key="2">
    <source>
        <dbReference type="Pfam" id="PF03537"/>
    </source>
</evidence>
<dbReference type="PANTHER" id="PTHR35882">
    <property type="entry name" value="PELA"/>
    <property type="match status" value="1"/>
</dbReference>
<dbReference type="Proteomes" id="UP000244193">
    <property type="component" value="Chromosome"/>
</dbReference>
<dbReference type="RefSeq" id="WP_108371802.1">
    <property type="nucleotide sequence ID" value="NZ_CP028811.1"/>
</dbReference>
<feature type="domain" description="Glycoside-hydrolase family GH114 TIM-barrel" evidence="2">
    <location>
        <begin position="205"/>
        <end position="319"/>
    </location>
</feature>
<proteinExistence type="predicted"/>
<dbReference type="SUPFAM" id="SSF51445">
    <property type="entry name" value="(Trans)glycosidases"/>
    <property type="match status" value="2"/>
</dbReference>
<dbReference type="KEGG" id="fmg:HYN48_11360"/>
<reference evidence="3 4" key="1">
    <citation type="submission" date="2018-04" db="EMBL/GenBank/DDBJ databases">
        <title>Genome sequencing of Flavobacterium sp. HYN0048.</title>
        <authorList>
            <person name="Yi H."/>
            <person name="Baek C."/>
        </authorList>
    </citation>
    <scope>NUCLEOTIDE SEQUENCE [LARGE SCALE GENOMIC DNA]</scope>
    <source>
        <strain evidence="3 4">HYN0048</strain>
    </source>
</reference>
<protein>
    <recommendedName>
        <fullName evidence="2">Glycoside-hydrolase family GH114 TIM-barrel domain-containing protein</fullName>
    </recommendedName>
</protein>
<dbReference type="Pfam" id="PF03537">
    <property type="entry name" value="Glyco_hydro_114"/>
    <property type="match status" value="1"/>
</dbReference>
<organism evidence="3 4">
    <name type="scientific">Flavobacterium magnum</name>
    <dbReference type="NCBI Taxonomy" id="2162713"/>
    <lineage>
        <taxon>Bacteria</taxon>
        <taxon>Pseudomonadati</taxon>
        <taxon>Bacteroidota</taxon>
        <taxon>Flavobacteriia</taxon>
        <taxon>Flavobacteriales</taxon>
        <taxon>Flavobacteriaceae</taxon>
        <taxon>Flavobacterium</taxon>
    </lineage>
</organism>
<evidence type="ECO:0000256" key="1">
    <source>
        <dbReference type="SAM" id="SignalP"/>
    </source>
</evidence>
<keyword evidence="4" id="KW-1185">Reference proteome</keyword>
<feature type="signal peptide" evidence="1">
    <location>
        <begin position="1"/>
        <end position="22"/>
    </location>
</feature>
<evidence type="ECO:0000313" key="3">
    <source>
        <dbReference type="EMBL" id="AWA30637.1"/>
    </source>
</evidence>
<evidence type="ECO:0000313" key="4">
    <source>
        <dbReference type="Proteomes" id="UP000244193"/>
    </source>
</evidence>
<dbReference type="Gene3D" id="3.20.20.70">
    <property type="entry name" value="Aldolase class I"/>
    <property type="match status" value="2"/>
</dbReference>
<dbReference type="EMBL" id="CP028811">
    <property type="protein sequence ID" value="AWA30637.1"/>
    <property type="molecule type" value="Genomic_DNA"/>
</dbReference>
<gene>
    <name evidence="3" type="ORF">HYN48_11360</name>
</gene>
<dbReference type="InterPro" id="IPR013785">
    <property type="entry name" value="Aldolase_TIM"/>
</dbReference>
<keyword evidence="1" id="KW-0732">Signal</keyword>